<evidence type="ECO:0000256" key="4">
    <source>
        <dbReference type="ARBA" id="ARBA00022833"/>
    </source>
</evidence>
<feature type="domain" description="Extradiol ring-cleavage dioxygenase class III enzyme subunit B" evidence="6">
    <location>
        <begin position="39"/>
        <end position="243"/>
    </location>
</feature>
<dbReference type="PANTHER" id="PTHR30096">
    <property type="entry name" value="4,5-DOPA DIOXYGENASE EXTRADIOL-LIKE PROTEIN"/>
    <property type="match status" value="1"/>
</dbReference>
<comment type="cofactor">
    <cofactor evidence="1">
        <name>Zn(2+)</name>
        <dbReference type="ChEBI" id="CHEBI:29105"/>
    </cofactor>
</comment>
<keyword evidence="7" id="KW-0223">Dioxygenase</keyword>
<keyword evidence="5" id="KW-0560">Oxidoreductase</keyword>
<evidence type="ECO:0000256" key="5">
    <source>
        <dbReference type="ARBA" id="ARBA00023002"/>
    </source>
</evidence>
<dbReference type="SUPFAM" id="SSF53213">
    <property type="entry name" value="LigB-like"/>
    <property type="match status" value="1"/>
</dbReference>
<dbReference type="Pfam" id="PF02900">
    <property type="entry name" value="LigB"/>
    <property type="match status" value="1"/>
</dbReference>
<keyword evidence="3" id="KW-0479">Metal-binding</keyword>
<evidence type="ECO:0000256" key="1">
    <source>
        <dbReference type="ARBA" id="ARBA00001947"/>
    </source>
</evidence>
<gene>
    <name evidence="7" type="ORF">FHX59_005106</name>
</gene>
<dbReference type="GO" id="GO:0051213">
    <property type="term" value="F:dioxygenase activity"/>
    <property type="evidence" value="ECO:0007669"/>
    <property type="project" value="UniProtKB-KW"/>
</dbReference>
<accession>A0ABR6FUD5</accession>
<protein>
    <submittedName>
        <fullName evidence="7">Aromatic ring-opening dioxygenase catalytic subunit (LigB family)</fullName>
    </submittedName>
</protein>
<sequence length="263" mass="28576">MQPTYFINHGGGPCFFLEPGPMRAAWNELETYLGDFASTLSERPSSILVVSGHWEEECPTVNAGAAPSLLFDYGGFPDYTYRLTWPAPGAPELATRVRELLGAAGIVSAMDDRRGWDHGVFVPMKVMFPDADIPVLQLSMQHGLDPATHLAVGRALKPLRDESVLIVGSGQTYHNMRSFSGESRSDPDAEAFDAWLCTAMVDGATRDHALLHWEQAPGARYAQPREDHLLPLMIAAGAASGEPGHIDFHGQALGKPMSGFRFG</sequence>
<evidence type="ECO:0000313" key="7">
    <source>
        <dbReference type="EMBL" id="MBB2930643.1"/>
    </source>
</evidence>
<keyword evidence="4" id="KW-0862">Zinc</keyword>
<evidence type="ECO:0000256" key="3">
    <source>
        <dbReference type="ARBA" id="ARBA00022723"/>
    </source>
</evidence>
<organism evidence="7 8">
    <name type="scientific">Paraburkholderia silvatlantica</name>
    <dbReference type="NCBI Taxonomy" id="321895"/>
    <lineage>
        <taxon>Bacteria</taxon>
        <taxon>Pseudomonadati</taxon>
        <taxon>Pseudomonadota</taxon>
        <taxon>Betaproteobacteria</taxon>
        <taxon>Burkholderiales</taxon>
        <taxon>Burkholderiaceae</taxon>
        <taxon>Paraburkholderia</taxon>
    </lineage>
</organism>
<dbReference type="PANTHER" id="PTHR30096:SF0">
    <property type="entry name" value="4,5-DOPA DIOXYGENASE EXTRADIOL-LIKE PROTEIN"/>
    <property type="match status" value="1"/>
</dbReference>
<evidence type="ECO:0000259" key="6">
    <source>
        <dbReference type="Pfam" id="PF02900"/>
    </source>
</evidence>
<dbReference type="Proteomes" id="UP000533533">
    <property type="component" value="Unassembled WGS sequence"/>
</dbReference>
<keyword evidence="8" id="KW-1185">Reference proteome</keyword>
<name>A0ABR6FUD5_9BURK</name>
<dbReference type="Gene3D" id="3.40.830.10">
    <property type="entry name" value="LigB-like"/>
    <property type="match status" value="1"/>
</dbReference>
<comment type="caution">
    <text evidence="7">The sequence shown here is derived from an EMBL/GenBank/DDBJ whole genome shotgun (WGS) entry which is preliminary data.</text>
</comment>
<dbReference type="CDD" id="cd07363">
    <property type="entry name" value="45_DOPA_Dioxygenase"/>
    <property type="match status" value="1"/>
</dbReference>
<dbReference type="InterPro" id="IPR014436">
    <property type="entry name" value="Extradiol_dOase_DODA"/>
</dbReference>
<dbReference type="PIRSF" id="PIRSF006157">
    <property type="entry name" value="Doxgns_DODA"/>
    <property type="match status" value="1"/>
</dbReference>
<dbReference type="EMBL" id="JACHVZ010000014">
    <property type="protein sequence ID" value="MBB2930643.1"/>
    <property type="molecule type" value="Genomic_DNA"/>
</dbReference>
<dbReference type="InterPro" id="IPR004183">
    <property type="entry name" value="Xdiol_dOase_suB"/>
</dbReference>
<dbReference type="RefSeq" id="WP_110385617.1">
    <property type="nucleotide sequence ID" value="NZ_JACHVZ010000014.1"/>
</dbReference>
<proteinExistence type="inferred from homology"/>
<reference evidence="7 8" key="1">
    <citation type="submission" date="2020-08" db="EMBL/GenBank/DDBJ databases">
        <title>Genomic Encyclopedia of Type Strains, Phase IV (KMG-V): Genome sequencing to study the core and pangenomes of soil and plant-associated prokaryotes.</title>
        <authorList>
            <person name="Whitman W."/>
        </authorList>
    </citation>
    <scope>NUCLEOTIDE SEQUENCE [LARGE SCALE GENOMIC DNA]</scope>
    <source>
        <strain evidence="7 8">SRMrh-85</strain>
    </source>
</reference>
<comment type="similarity">
    <text evidence="2">Belongs to the DODA-type extradiol aromatic ring-opening dioxygenase family.</text>
</comment>
<evidence type="ECO:0000313" key="8">
    <source>
        <dbReference type="Proteomes" id="UP000533533"/>
    </source>
</evidence>
<evidence type="ECO:0000256" key="2">
    <source>
        <dbReference type="ARBA" id="ARBA00007581"/>
    </source>
</evidence>